<dbReference type="Gene3D" id="1.10.1760.20">
    <property type="match status" value="1"/>
</dbReference>
<evidence type="ECO:0000256" key="1">
    <source>
        <dbReference type="SAM" id="Phobius"/>
    </source>
</evidence>
<dbReference type="InterPro" id="IPR014535">
    <property type="entry name" value="Hpre_diP_synt_I"/>
</dbReference>
<dbReference type="Proteomes" id="UP001524435">
    <property type="component" value="Unassembled WGS sequence"/>
</dbReference>
<name>A0ABT1SJR5_9FIRM</name>
<keyword evidence="1" id="KW-1133">Transmembrane helix</keyword>
<evidence type="ECO:0000313" key="2">
    <source>
        <dbReference type="EMBL" id="MCQ5121466.1"/>
    </source>
</evidence>
<accession>A0ABT1SJR5</accession>
<dbReference type="EMBL" id="JANGCH010000004">
    <property type="protein sequence ID" value="MCQ5121466.1"/>
    <property type="molecule type" value="Genomic_DNA"/>
</dbReference>
<dbReference type="PIRSF" id="PIRSF027391">
    <property type="entry name" value="Hpre_diP_synt_I"/>
    <property type="match status" value="1"/>
</dbReference>
<keyword evidence="1" id="KW-0472">Membrane</keyword>
<keyword evidence="1" id="KW-0812">Transmembrane</keyword>
<organism evidence="2 3">
    <name type="scientific">Massilicoli timonensis</name>
    <dbReference type="NCBI Taxonomy" id="2015901"/>
    <lineage>
        <taxon>Bacteria</taxon>
        <taxon>Bacillati</taxon>
        <taxon>Bacillota</taxon>
        <taxon>Erysipelotrichia</taxon>
        <taxon>Erysipelotrichales</taxon>
        <taxon>Erysipelotrichaceae</taxon>
        <taxon>Massilicoli</taxon>
    </lineage>
</organism>
<comment type="caution">
    <text evidence="2">The sequence shown here is derived from an EMBL/GenBank/DDBJ whole genome shotgun (WGS) entry which is preliminary data.</text>
</comment>
<feature type="transmembrane region" description="Helical" evidence="1">
    <location>
        <begin position="134"/>
        <end position="158"/>
    </location>
</feature>
<gene>
    <name evidence="2" type="ORF">NE663_04240</name>
</gene>
<keyword evidence="3" id="KW-1185">Reference proteome</keyword>
<feature type="transmembrane region" description="Helical" evidence="1">
    <location>
        <begin position="34"/>
        <end position="51"/>
    </location>
</feature>
<proteinExistence type="predicted"/>
<feature type="transmembrane region" description="Helical" evidence="1">
    <location>
        <begin position="72"/>
        <end position="95"/>
    </location>
</feature>
<feature type="transmembrane region" description="Helical" evidence="1">
    <location>
        <begin position="107"/>
        <end position="127"/>
    </location>
</feature>
<evidence type="ECO:0000313" key="3">
    <source>
        <dbReference type="Proteomes" id="UP001524435"/>
    </source>
</evidence>
<dbReference type="InterPro" id="IPR010898">
    <property type="entry name" value="Hpre_diP_synth_I"/>
</dbReference>
<sequence>MKVRKLCECALLIAMAILFQLIEASIPLPYVIPGFKLGLANCVAMIALYRYDNRTMTFVNLMRVVLAALMRGTLFQISFWLSFAGAICASLAMWFTKRFTPCTIYGTGMAGSSAHVIAQVAVIMLLYEQWRMIAVLPLLLVTGIPTGIAIAWIAALVLKRLPMKEG</sequence>
<dbReference type="RefSeq" id="WP_178199998.1">
    <property type="nucleotide sequence ID" value="NZ_CALVCM010000008.1"/>
</dbReference>
<dbReference type="Pfam" id="PF07456">
    <property type="entry name" value="Hpre_diP_synt_I"/>
    <property type="match status" value="1"/>
</dbReference>
<reference evidence="2 3" key="1">
    <citation type="submission" date="2022-06" db="EMBL/GenBank/DDBJ databases">
        <title>Isolation of gut microbiota from human fecal samples.</title>
        <authorList>
            <person name="Pamer E.G."/>
            <person name="Barat B."/>
            <person name="Waligurski E."/>
            <person name="Medina S."/>
            <person name="Paddock L."/>
            <person name="Mostad J."/>
        </authorList>
    </citation>
    <scope>NUCLEOTIDE SEQUENCE [LARGE SCALE GENOMIC DNA]</scope>
    <source>
        <strain evidence="2 3">DFI.6.1</strain>
    </source>
</reference>
<protein>
    <submittedName>
        <fullName evidence="2">Gx transporter family protein</fullName>
    </submittedName>
</protein>